<evidence type="ECO:0008006" key="4">
    <source>
        <dbReference type="Google" id="ProtNLM"/>
    </source>
</evidence>
<dbReference type="Proteomes" id="UP000031982">
    <property type="component" value="Unassembled WGS sequence"/>
</dbReference>
<dbReference type="GeneID" id="92776684"/>
<accession>A0ABR5AUX4</accession>
<gene>
    <name evidence="2" type="ORF">SD77_4231</name>
</gene>
<evidence type="ECO:0000313" key="3">
    <source>
        <dbReference type="Proteomes" id="UP000031982"/>
    </source>
</evidence>
<reference evidence="2 3" key="1">
    <citation type="submission" date="2015-01" db="EMBL/GenBank/DDBJ databases">
        <title>Genome Assembly of Bacillus badius MTCC 1458.</title>
        <authorList>
            <person name="Verma A."/>
            <person name="Khatri I."/>
            <person name="Mual P."/>
            <person name="Subramanian S."/>
            <person name="Krishnamurthi S."/>
        </authorList>
    </citation>
    <scope>NUCLEOTIDE SEQUENCE [LARGE SCALE GENOMIC DNA]</scope>
    <source>
        <strain evidence="2 3">MTCC 1458</strain>
    </source>
</reference>
<dbReference type="RefSeq" id="WP_223662172.1">
    <property type="nucleotide sequence ID" value="NZ_BSSZ01000001.1"/>
</dbReference>
<dbReference type="EMBL" id="JXLP01000009">
    <property type="protein sequence ID" value="KIL78551.1"/>
    <property type="molecule type" value="Genomic_DNA"/>
</dbReference>
<sequence length="73" mass="8149">MKKLTFVIPIMILVGSISLWMLNKDYSEIDLQTRLLITGGAVLFSGVISYFLLGSDGERLSSAAAKEKEKRKR</sequence>
<feature type="transmembrane region" description="Helical" evidence="1">
    <location>
        <begin position="35"/>
        <end position="53"/>
    </location>
</feature>
<keyword evidence="3" id="KW-1185">Reference proteome</keyword>
<evidence type="ECO:0000256" key="1">
    <source>
        <dbReference type="SAM" id="Phobius"/>
    </source>
</evidence>
<organism evidence="2 3">
    <name type="scientific">Bacillus badius</name>
    <dbReference type="NCBI Taxonomy" id="1455"/>
    <lineage>
        <taxon>Bacteria</taxon>
        <taxon>Bacillati</taxon>
        <taxon>Bacillota</taxon>
        <taxon>Bacilli</taxon>
        <taxon>Bacillales</taxon>
        <taxon>Bacillaceae</taxon>
        <taxon>Pseudobacillus</taxon>
    </lineage>
</organism>
<protein>
    <recommendedName>
        <fullName evidence="4">Histidine kinase</fullName>
    </recommendedName>
</protein>
<keyword evidence="1" id="KW-1133">Transmembrane helix</keyword>
<keyword evidence="1" id="KW-0472">Membrane</keyword>
<keyword evidence="1" id="KW-0812">Transmembrane</keyword>
<evidence type="ECO:0000313" key="2">
    <source>
        <dbReference type="EMBL" id="KIL78551.1"/>
    </source>
</evidence>
<proteinExistence type="predicted"/>
<feature type="transmembrane region" description="Helical" evidence="1">
    <location>
        <begin position="6"/>
        <end position="23"/>
    </location>
</feature>
<comment type="caution">
    <text evidence="2">The sequence shown here is derived from an EMBL/GenBank/DDBJ whole genome shotgun (WGS) entry which is preliminary data.</text>
</comment>
<name>A0ABR5AUX4_BACBA</name>